<comment type="catalytic activity">
    <reaction evidence="1 4 5">
        <text>[protein]-peptidylproline (omega=180) = [protein]-peptidylproline (omega=0)</text>
        <dbReference type="Rhea" id="RHEA:16237"/>
        <dbReference type="Rhea" id="RHEA-COMP:10747"/>
        <dbReference type="Rhea" id="RHEA-COMP:10748"/>
        <dbReference type="ChEBI" id="CHEBI:83833"/>
        <dbReference type="ChEBI" id="CHEBI:83834"/>
        <dbReference type="EC" id="5.2.1.8"/>
    </reaction>
</comment>
<feature type="domain" description="PPIase FKBP-type" evidence="6">
    <location>
        <begin position="13"/>
        <end position="102"/>
    </location>
</feature>
<dbReference type="InterPro" id="IPR001179">
    <property type="entry name" value="PPIase_FKBP_dom"/>
</dbReference>
<dbReference type="PANTHER" id="PTHR10516:SF428">
    <property type="entry name" value="PEPTIDYLPROLYL ISOMERASE"/>
    <property type="match status" value="1"/>
</dbReference>
<dbReference type="PANTHER" id="PTHR10516">
    <property type="entry name" value="PEPTIDYL-PROLYL CIS-TRANS ISOMERASE"/>
    <property type="match status" value="1"/>
</dbReference>
<protein>
    <recommendedName>
        <fullName evidence="5">Peptidyl-prolyl cis-trans isomerase</fullName>
        <ecNumber evidence="5">5.2.1.8</ecNumber>
    </recommendedName>
</protein>
<dbReference type="SUPFAM" id="SSF54534">
    <property type="entry name" value="FKBP-like"/>
    <property type="match status" value="2"/>
</dbReference>
<dbReference type="PROSITE" id="PS50059">
    <property type="entry name" value="FKBP_PPIASE"/>
    <property type="match status" value="2"/>
</dbReference>
<reference evidence="8" key="1">
    <citation type="journal article" date="2019" name="Int. J. Syst. Evol. Microbiol.">
        <title>The Global Catalogue of Microorganisms (GCM) 10K type strain sequencing project: providing services to taxonomists for standard genome sequencing and annotation.</title>
        <authorList>
            <consortium name="The Broad Institute Genomics Platform"/>
            <consortium name="The Broad Institute Genome Sequencing Center for Infectious Disease"/>
            <person name="Wu L."/>
            <person name="Ma J."/>
        </authorList>
    </citation>
    <scope>NUCLEOTIDE SEQUENCE [LARGE SCALE GENOMIC DNA]</scope>
    <source>
        <strain evidence="8">NBRC 108730</strain>
    </source>
</reference>
<evidence type="ECO:0000256" key="4">
    <source>
        <dbReference type="PROSITE-ProRule" id="PRU00277"/>
    </source>
</evidence>
<evidence type="ECO:0000256" key="5">
    <source>
        <dbReference type="RuleBase" id="RU003915"/>
    </source>
</evidence>
<evidence type="ECO:0000259" key="6">
    <source>
        <dbReference type="PROSITE" id="PS50059"/>
    </source>
</evidence>
<comment type="caution">
    <text evidence="7">The sequence shown here is derived from an EMBL/GenBank/DDBJ whole genome shotgun (WGS) entry which is preliminary data.</text>
</comment>
<gene>
    <name evidence="7" type="ORF">GCM10025868_00280</name>
</gene>
<proteinExistence type="inferred from homology"/>
<dbReference type="EC" id="5.2.1.8" evidence="5"/>
<dbReference type="InterPro" id="IPR050689">
    <property type="entry name" value="FKBP-type_PPIase"/>
</dbReference>
<sequence>MLKPGTGATIAKGQRVTLDYLLVNGTSGKEADTTWGKSKANFLADPAKFMPGLANGMIGQKVGSRVLVGVTPKDGFADTGNQQLGIAADDTMLFVLDLEAASAPLAKATGTAVTPPAGLPTVAFGADGKPTVTIPKTAAPKKLVVQPLIKGTGKKITKGQTITAAYVGVNYRTGKPFDSSYQTGNLLDQPIGVGALVPGFDAGIVGQTVGSRVLLVLPPASGYGKTGNAQAGIKGTDTIVFVVDVLDAY</sequence>
<feature type="domain" description="PPIase FKBP-type" evidence="6">
    <location>
        <begin position="159"/>
        <end position="249"/>
    </location>
</feature>
<evidence type="ECO:0000256" key="1">
    <source>
        <dbReference type="ARBA" id="ARBA00000971"/>
    </source>
</evidence>
<keyword evidence="8" id="KW-1185">Reference proteome</keyword>
<keyword evidence="3 4" id="KW-0413">Isomerase</keyword>
<dbReference type="EMBL" id="BSUZ01000001">
    <property type="protein sequence ID" value="GMA84778.1"/>
    <property type="molecule type" value="Genomic_DNA"/>
</dbReference>
<evidence type="ECO:0000256" key="3">
    <source>
        <dbReference type="ARBA" id="ARBA00023235"/>
    </source>
</evidence>
<evidence type="ECO:0000313" key="7">
    <source>
        <dbReference type="EMBL" id="GMA84778.1"/>
    </source>
</evidence>
<dbReference type="InterPro" id="IPR046357">
    <property type="entry name" value="PPIase_dom_sf"/>
</dbReference>
<keyword evidence="2 4" id="KW-0697">Rotamase</keyword>
<dbReference type="Pfam" id="PF00254">
    <property type="entry name" value="FKBP_C"/>
    <property type="match status" value="2"/>
</dbReference>
<organism evidence="7 8">
    <name type="scientific">Angustibacter aerolatus</name>
    <dbReference type="NCBI Taxonomy" id="1162965"/>
    <lineage>
        <taxon>Bacteria</taxon>
        <taxon>Bacillati</taxon>
        <taxon>Actinomycetota</taxon>
        <taxon>Actinomycetes</taxon>
        <taxon>Kineosporiales</taxon>
        <taxon>Kineosporiaceae</taxon>
    </lineage>
</organism>
<evidence type="ECO:0000313" key="8">
    <source>
        <dbReference type="Proteomes" id="UP001157017"/>
    </source>
</evidence>
<dbReference type="Gene3D" id="3.10.50.40">
    <property type="match status" value="2"/>
</dbReference>
<evidence type="ECO:0000256" key="2">
    <source>
        <dbReference type="ARBA" id="ARBA00023110"/>
    </source>
</evidence>
<dbReference type="Proteomes" id="UP001157017">
    <property type="component" value="Unassembled WGS sequence"/>
</dbReference>
<comment type="similarity">
    <text evidence="5">Belongs to the FKBP-type PPIase family.</text>
</comment>
<name>A0ABQ6J9B9_9ACTN</name>
<accession>A0ABQ6J9B9</accession>